<dbReference type="SMART" id="SM00460">
    <property type="entry name" value="TGc"/>
    <property type="match status" value="1"/>
</dbReference>
<feature type="signal peptide" evidence="1">
    <location>
        <begin position="1"/>
        <end position="19"/>
    </location>
</feature>
<dbReference type="InterPro" id="IPR038765">
    <property type="entry name" value="Papain-like_cys_pep_sf"/>
</dbReference>
<dbReference type="GO" id="GO:0005737">
    <property type="term" value="C:cytoplasm"/>
    <property type="evidence" value="ECO:0007669"/>
    <property type="project" value="TreeGrafter"/>
</dbReference>
<keyword evidence="1" id="KW-0732">Signal</keyword>
<evidence type="ECO:0000313" key="4">
    <source>
        <dbReference type="Proteomes" id="UP000253410"/>
    </source>
</evidence>
<dbReference type="AlphaFoldDB" id="A0A365XQS2"/>
<proteinExistence type="predicted"/>
<dbReference type="PANTHER" id="PTHR46333:SF2">
    <property type="entry name" value="CYTOKINESIS PROTEIN 3"/>
    <property type="match status" value="1"/>
</dbReference>
<feature type="domain" description="Transglutaminase-like" evidence="2">
    <location>
        <begin position="99"/>
        <end position="161"/>
    </location>
</feature>
<dbReference type="SUPFAM" id="SSF54001">
    <property type="entry name" value="Cysteine proteinases"/>
    <property type="match status" value="1"/>
</dbReference>
<comment type="caution">
    <text evidence="3">The sequence shown here is derived from an EMBL/GenBank/DDBJ whole genome shotgun (WGS) entry which is preliminary data.</text>
</comment>
<dbReference type="RefSeq" id="WP_113617220.1">
    <property type="nucleotide sequence ID" value="NZ_QFFJ01000002.1"/>
</dbReference>
<reference evidence="3 4" key="1">
    <citation type="submission" date="2018-05" db="EMBL/GenBank/DDBJ databases">
        <title>Chitinophaga sp. K3CV102501T nov., isolated from isolated from a monsoon evergreen broad-leaved forest soil.</title>
        <authorList>
            <person name="Lv Y."/>
        </authorList>
    </citation>
    <scope>NUCLEOTIDE SEQUENCE [LARGE SCALE GENOMIC DNA]</scope>
    <source>
        <strain evidence="3 4">GDMCC 1.1325</strain>
    </source>
</reference>
<dbReference type="Pfam" id="PF01841">
    <property type="entry name" value="Transglut_core"/>
    <property type="match status" value="1"/>
</dbReference>
<sequence length="396" mass="44591">MKRLISTLTCSLLLLQATAQIPVKKTTTTAAPAITFTAIPDSATGSSASMAAYLAAHSESKLAALRSLYSWMSSHIQYDMVNTFKPDYYKDTTDAIRKTLQTRTAVCQGYSALFMDVCRKAGIPAWQISGYTLTNGKVDNASHAWVAVLLDNEWQLIDPTWGSGGVINNKYIAKINWKYFLVSPAVSIKTHVPFDPLYQFLEQPLRHDEIRDGKWAAGAGRPRFAYRDTLAAFTSMSLQDRATNAVARIDRYGVTNQMVSAEMTYLINVMTVEKHNAEVTAQNGVIDRLNACSSRYNRVVNSFNDYVVFRNNQFSPSKPDKEIREWVDGMMSKTTEIEQQLQGLTITDPGNRRVLAELEESVTQMKRRLAEEQAFVTKYIKTGKLFRKSLFYKLAF</sequence>
<name>A0A365XQS2_9BACT</name>
<dbReference type="PANTHER" id="PTHR46333">
    <property type="entry name" value="CYTOKINESIS PROTEIN 3"/>
    <property type="match status" value="1"/>
</dbReference>
<dbReference type="Gene3D" id="3.10.620.30">
    <property type="match status" value="1"/>
</dbReference>
<dbReference type="Proteomes" id="UP000253410">
    <property type="component" value="Unassembled WGS sequence"/>
</dbReference>
<evidence type="ECO:0000313" key="3">
    <source>
        <dbReference type="EMBL" id="RBL88478.1"/>
    </source>
</evidence>
<dbReference type="InterPro" id="IPR002931">
    <property type="entry name" value="Transglutaminase-like"/>
</dbReference>
<evidence type="ECO:0000259" key="2">
    <source>
        <dbReference type="SMART" id="SM00460"/>
    </source>
</evidence>
<gene>
    <name evidence="3" type="ORF">DF182_18010</name>
</gene>
<keyword evidence="4" id="KW-1185">Reference proteome</keyword>
<feature type="chain" id="PRO_5016611518" description="Transglutaminase-like domain-containing protein" evidence="1">
    <location>
        <begin position="20"/>
        <end position="396"/>
    </location>
</feature>
<protein>
    <recommendedName>
        <fullName evidence="2">Transglutaminase-like domain-containing protein</fullName>
    </recommendedName>
</protein>
<dbReference type="InterPro" id="IPR052557">
    <property type="entry name" value="CAP/Cytokinesis_protein"/>
</dbReference>
<organism evidence="3 4">
    <name type="scientific">Chitinophaga flava</name>
    <dbReference type="NCBI Taxonomy" id="2259036"/>
    <lineage>
        <taxon>Bacteria</taxon>
        <taxon>Pseudomonadati</taxon>
        <taxon>Bacteroidota</taxon>
        <taxon>Chitinophagia</taxon>
        <taxon>Chitinophagales</taxon>
        <taxon>Chitinophagaceae</taxon>
        <taxon>Chitinophaga</taxon>
    </lineage>
</organism>
<accession>A0A365XQS2</accession>
<dbReference type="OrthoDB" id="9788327at2"/>
<dbReference type="EMBL" id="QFFJ01000002">
    <property type="protein sequence ID" value="RBL88478.1"/>
    <property type="molecule type" value="Genomic_DNA"/>
</dbReference>
<evidence type="ECO:0000256" key="1">
    <source>
        <dbReference type="SAM" id="SignalP"/>
    </source>
</evidence>